<feature type="domain" description="Exonuclease" evidence="5">
    <location>
        <begin position="4"/>
        <end position="190"/>
    </location>
</feature>
<dbReference type="GO" id="GO:0006259">
    <property type="term" value="P:DNA metabolic process"/>
    <property type="evidence" value="ECO:0007669"/>
    <property type="project" value="UniProtKB-ARBA"/>
</dbReference>
<dbReference type="SUPFAM" id="SSF53098">
    <property type="entry name" value="Ribonuclease H-like"/>
    <property type="match status" value="1"/>
</dbReference>
<reference evidence="7" key="1">
    <citation type="submission" date="2016-10" db="EMBL/GenBank/DDBJ databases">
        <authorList>
            <person name="Varghese N."/>
            <person name="Submissions S."/>
        </authorList>
    </citation>
    <scope>NUCLEOTIDE SEQUENCE [LARGE SCALE GENOMIC DNA]</scope>
    <source>
        <strain evidence="7">LP51</strain>
    </source>
</reference>
<dbReference type="Gene3D" id="3.30.420.10">
    <property type="entry name" value="Ribonuclease H-like superfamily/Ribonuclease H"/>
    <property type="match status" value="1"/>
</dbReference>
<dbReference type="InterPro" id="IPR013520">
    <property type="entry name" value="Ribonucl_H"/>
</dbReference>
<name>A0A1I2WUL9_9BACT</name>
<dbReference type="InterPro" id="IPR036397">
    <property type="entry name" value="RNaseH_sf"/>
</dbReference>
<dbReference type="EMBL" id="FOOT01000005">
    <property type="protein sequence ID" value="SFH05038.1"/>
    <property type="molecule type" value="Genomic_DNA"/>
</dbReference>
<evidence type="ECO:0000256" key="3">
    <source>
        <dbReference type="ARBA" id="ARBA00022839"/>
    </source>
</evidence>
<evidence type="ECO:0000259" key="5">
    <source>
        <dbReference type="SMART" id="SM00479"/>
    </source>
</evidence>
<dbReference type="PANTHER" id="PTHR30231">
    <property type="entry name" value="DNA POLYMERASE III SUBUNIT EPSILON"/>
    <property type="match status" value="1"/>
</dbReference>
<organism evidence="6 7">
    <name type="scientific">Pontibacter chinhatensis</name>
    <dbReference type="NCBI Taxonomy" id="1436961"/>
    <lineage>
        <taxon>Bacteria</taxon>
        <taxon>Pseudomonadati</taxon>
        <taxon>Bacteroidota</taxon>
        <taxon>Cytophagia</taxon>
        <taxon>Cytophagales</taxon>
        <taxon>Hymenobacteraceae</taxon>
        <taxon>Pontibacter</taxon>
    </lineage>
</organism>
<dbReference type="GO" id="GO:0008408">
    <property type="term" value="F:3'-5' exonuclease activity"/>
    <property type="evidence" value="ECO:0007669"/>
    <property type="project" value="TreeGrafter"/>
</dbReference>
<dbReference type="STRING" id="1436961.SAMN05421739_105210"/>
<evidence type="ECO:0000256" key="4">
    <source>
        <dbReference type="SAM" id="Phobius"/>
    </source>
</evidence>
<accession>A0A1I2WUL9</accession>
<dbReference type="AlphaFoldDB" id="A0A1I2WUL9"/>
<dbReference type="Proteomes" id="UP000198724">
    <property type="component" value="Unassembled WGS sequence"/>
</dbReference>
<dbReference type="Pfam" id="PF00929">
    <property type="entry name" value="RNase_T"/>
    <property type="match status" value="1"/>
</dbReference>
<keyword evidence="7" id="KW-1185">Reference proteome</keyword>
<keyword evidence="3" id="KW-0269">Exonuclease</keyword>
<keyword evidence="4" id="KW-0812">Transmembrane</keyword>
<evidence type="ECO:0000256" key="1">
    <source>
        <dbReference type="ARBA" id="ARBA00022722"/>
    </source>
</evidence>
<keyword evidence="1" id="KW-0540">Nuclease</keyword>
<keyword evidence="4" id="KW-0472">Membrane</keyword>
<gene>
    <name evidence="6" type="ORF">SAMN05421739_105210</name>
</gene>
<feature type="transmembrane region" description="Helical" evidence="4">
    <location>
        <begin position="216"/>
        <end position="233"/>
    </location>
</feature>
<evidence type="ECO:0000313" key="6">
    <source>
        <dbReference type="EMBL" id="SFH05038.1"/>
    </source>
</evidence>
<dbReference type="OrthoDB" id="9804290at2"/>
<protein>
    <submittedName>
        <fullName evidence="6">DNA polymerase-3 subunit epsilon</fullName>
    </submittedName>
</protein>
<keyword evidence="2" id="KW-0378">Hydrolase</keyword>
<dbReference type="GO" id="GO:0003676">
    <property type="term" value="F:nucleic acid binding"/>
    <property type="evidence" value="ECO:0007669"/>
    <property type="project" value="InterPro"/>
</dbReference>
<sequence>MREFILFIDTETTGIPLDWDAPYSDNESWPYSVQIAWSVYNRQGQELKSENHYIYEPELVISEASERIHGITKAFLEERGERRKDVLLLLTQDLKQYKPLVVGHFMQLDYHMLGVGFHRANLPNPLPGLPTFCTMKASASFLLRQQQCFLRLGELYERLFHKPLERQHDAAVDAQATAACFFKLLEQGDITEDTIRQQQTARQEVVKAPEPRTNSILLLLLAIVILAVLLILLI</sequence>
<dbReference type="InterPro" id="IPR012337">
    <property type="entry name" value="RNaseH-like_sf"/>
</dbReference>
<proteinExistence type="predicted"/>
<evidence type="ECO:0000256" key="2">
    <source>
        <dbReference type="ARBA" id="ARBA00022801"/>
    </source>
</evidence>
<dbReference type="RefSeq" id="WP_092103419.1">
    <property type="nucleotide sequence ID" value="NZ_FOOT01000005.1"/>
</dbReference>
<keyword evidence="4" id="KW-1133">Transmembrane helix</keyword>
<dbReference type="SMART" id="SM00479">
    <property type="entry name" value="EXOIII"/>
    <property type="match status" value="1"/>
</dbReference>
<dbReference type="CDD" id="cd06127">
    <property type="entry name" value="DEDDh"/>
    <property type="match status" value="1"/>
</dbReference>
<dbReference type="PANTHER" id="PTHR30231:SF4">
    <property type="entry name" value="PROTEIN NEN2"/>
    <property type="match status" value="1"/>
</dbReference>
<evidence type="ECO:0000313" key="7">
    <source>
        <dbReference type="Proteomes" id="UP000198724"/>
    </source>
</evidence>